<sequence length="174" mass="20229">MNAVNKYNKNCFLFGLHRKSELANFGDVVINNKSEIIKLFYLILAHTSNLLNSDKGLEELKRLCPNVYKLVVVNKSRYYLHKLMGFISGLNSNKRVDVMVILDKYLQPHLIQLLHQMTTNDIDNGFNSTVNNSSSTDNSLIEDLRDDSSEEFDNERNRKLKLNKNIQFYNPQRD</sequence>
<organism evidence="1 2">
    <name type="scientific">Theileria orientalis</name>
    <dbReference type="NCBI Taxonomy" id="68886"/>
    <lineage>
        <taxon>Eukaryota</taxon>
        <taxon>Sar</taxon>
        <taxon>Alveolata</taxon>
        <taxon>Apicomplexa</taxon>
        <taxon>Aconoidasida</taxon>
        <taxon>Piroplasmida</taxon>
        <taxon>Theileriidae</taxon>
        <taxon>Theileria</taxon>
    </lineage>
</organism>
<dbReference type="Proteomes" id="UP000244811">
    <property type="component" value="Chromosome 1"/>
</dbReference>
<proteinExistence type="predicted"/>
<reference evidence="1" key="1">
    <citation type="submission" date="2022-07" db="EMBL/GenBank/DDBJ databases">
        <title>Evaluation of T. orientalis genome assembly methods using nanopore sequencing and analysis of variation between genomes.</title>
        <authorList>
            <person name="Yam J."/>
            <person name="Micallef M.L."/>
            <person name="Liu M."/>
            <person name="Djordjevic S.P."/>
            <person name="Bogema D.R."/>
            <person name="Jenkins C."/>
        </authorList>
    </citation>
    <scope>NUCLEOTIDE SEQUENCE</scope>
    <source>
        <strain evidence="1">Goon Nure</strain>
    </source>
</reference>
<protein>
    <submittedName>
        <fullName evidence="1">Uncharacterized protein</fullName>
    </submittedName>
</protein>
<name>A0A976QS35_THEOR</name>
<evidence type="ECO:0000313" key="2">
    <source>
        <dbReference type="Proteomes" id="UP000244811"/>
    </source>
</evidence>
<dbReference type="AlphaFoldDB" id="A0A976QS35"/>
<accession>A0A976QS35</accession>
<gene>
    <name evidence="1" type="ORF">MACK_000451</name>
</gene>
<dbReference type="EMBL" id="CP056069">
    <property type="protein sequence ID" value="UKK00379.1"/>
    <property type="molecule type" value="Genomic_DNA"/>
</dbReference>
<evidence type="ECO:0000313" key="1">
    <source>
        <dbReference type="EMBL" id="UKK00379.1"/>
    </source>
</evidence>